<proteinExistence type="predicted"/>
<dbReference type="AlphaFoldDB" id="A0AAD5DZE8"/>
<accession>A0AAD5DZE8</accession>
<dbReference type="CDD" id="cd00085">
    <property type="entry name" value="HNHc"/>
    <property type="match status" value="1"/>
</dbReference>
<reference evidence="3" key="1">
    <citation type="submission" date="2020-11" db="EMBL/GenBank/DDBJ databases">
        <title>Chlorella ohadii genome sequencing and assembly.</title>
        <authorList>
            <person name="Murik O."/>
            <person name="Treves H."/>
            <person name="Kedem I."/>
            <person name="Shotland Y."/>
            <person name="Kaplan A."/>
        </authorList>
    </citation>
    <scope>NUCLEOTIDE SEQUENCE</scope>
    <source>
        <strain evidence="3">1</strain>
    </source>
</reference>
<evidence type="ECO:0000259" key="2">
    <source>
        <dbReference type="SMART" id="SM00507"/>
    </source>
</evidence>
<dbReference type="Proteomes" id="UP001205105">
    <property type="component" value="Unassembled WGS sequence"/>
</dbReference>
<dbReference type="Pfam" id="PF01844">
    <property type="entry name" value="HNH"/>
    <property type="match status" value="1"/>
</dbReference>
<dbReference type="GO" id="GO:0003676">
    <property type="term" value="F:nucleic acid binding"/>
    <property type="evidence" value="ECO:0007669"/>
    <property type="project" value="InterPro"/>
</dbReference>
<dbReference type="InterPro" id="IPR002711">
    <property type="entry name" value="HNH"/>
</dbReference>
<feature type="region of interest" description="Disordered" evidence="1">
    <location>
        <begin position="497"/>
        <end position="518"/>
    </location>
</feature>
<dbReference type="InterPro" id="IPR004919">
    <property type="entry name" value="GmrSD_N"/>
</dbReference>
<dbReference type="SMART" id="SM00507">
    <property type="entry name" value="HNHc"/>
    <property type="match status" value="1"/>
</dbReference>
<comment type="caution">
    <text evidence="3">The sequence shown here is derived from an EMBL/GenBank/DDBJ whole genome shotgun (WGS) entry which is preliminary data.</text>
</comment>
<evidence type="ECO:0000313" key="4">
    <source>
        <dbReference type="Proteomes" id="UP001205105"/>
    </source>
</evidence>
<dbReference type="GO" id="GO:0008270">
    <property type="term" value="F:zinc ion binding"/>
    <property type="evidence" value="ECO:0007669"/>
    <property type="project" value="InterPro"/>
</dbReference>
<dbReference type="Pfam" id="PF03235">
    <property type="entry name" value="GmrSD_N"/>
    <property type="match status" value="1"/>
</dbReference>
<dbReference type="Gene3D" id="1.10.30.50">
    <property type="match status" value="1"/>
</dbReference>
<dbReference type="PANTHER" id="PTHR39639">
    <property type="entry name" value="CHROMOSOME 16, WHOLE GENOME SHOTGUN SEQUENCE"/>
    <property type="match status" value="1"/>
</dbReference>
<dbReference type="EMBL" id="JADXDR010000022">
    <property type="protein sequence ID" value="KAI7845049.1"/>
    <property type="molecule type" value="Genomic_DNA"/>
</dbReference>
<dbReference type="GO" id="GO:0004519">
    <property type="term" value="F:endonuclease activity"/>
    <property type="evidence" value="ECO:0007669"/>
    <property type="project" value="InterPro"/>
</dbReference>
<protein>
    <recommendedName>
        <fullName evidence="2">HNH nuclease domain-containing protein</fullName>
    </recommendedName>
</protein>
<feature type="region of interest" description="Disordered" evidence="1">
    <location>
        <begin position="30"/>
        <end position="57"/>
    </location>
</feature>
<evidence type="ECO:0000313" key="3">
    <source>
        <dbReference type="EMBL" id="KAI7845049.1"/>
    </source>
</evidence>
<name>A0AAD5DZE8_9CHLO</name>
<keyword evidence="4" id="KW-1185">Reference proteome</keyword>
<feature type="domain" description="HNH nuclease" evidence="2">
    <location>
        <begin position="446"/>
        <end position="499"/>
    </location>
</feature>
<gene>
    <name evidence="3" type="ORF">COHA_001415</name>
</gene>
<dbReference type="PANTHER" id="PTHR39639:SF1">
    <property type="entry name" value="DUF262 DOMAIN-CONTAINING PROTEIN"/>
    <property type="match status" value="1"/>
</dbReference>
<evidence type="ECO:0000256" key="1">
    <source>
        <dbReference type="SAM" id="MobiDB-lite"/>
    </source>
</evidence>
<dbReference type="InterPro" id="IPR003615">
    <property type="entry name" value="HNH_nuc"/>
</dbReference>
<sequence length="518" mass="58947">MRTATCSAARFQPVPLRRGAAAAARAPYCWPRNSKPASSSRRISQLVRADGGTPDTDEGLAAALEEEVEEQSEQDGLQMGSKQSSDVDVDMLLHRVEQGRINLQPAYQRKYIWPMDKASRLVETVFLNGYIPPLVLHADENHLDDVVDGKQRITSLHAFKTGRFPNGDEFRLQGLSQLKQLNGKTYADLPRSGPSPSKLAFDRFTLTSYNFKNMSQEAILRLYEDCNCGSLNLNFMQILRVVYSGDLIKLLDDLAKHRRLLELRRAGGPCKDESDCQLILRFFTLHRYRQRFSGDVKKNMRIFCSENRNLKEREADTLRRLFVDTLEAVHEACRTSGPTSWPLQVYGPNAFRLWKGRNWDKKLSVGLFDTIMLTFADLVNSKSTPKAQHSGALLDDIKRMCVEAEEFQTERFSAARFKKRLEIYGGRLEQLLGSHRGRQFPQYDQLVSNLYTEQDGKCALCKESIEPWHDAEVDHRVPFSKGGASDDTNAQLVHKECNQRKGARSVLSSSDWDPFTKE</sequence>
<organism evidence="3 4">
    <name type="scientific">Chlorella ohadii</name>
    <dbReference type="NCBI Taxonomy" id="2649997"/>
    <lineage>
        <taxon>Eukaryota</taxon>
        <taxon>Viridiplantae</taxon>
        <taxon>Chlorophyta</taxon>
        <taxon>core chlorophytes</taxon>
        <taxon>Trebouxiophyceae</taxon>
        <taxon>Chlorellales</taxon>
        <taxon>Chlorellaceae</taxon>
        <taxon>Chlorella clade</taxon>
        <taxon>Chlorella</taxon>
    </lineage>
</organism>